<dbReference type="CDD" id="cd06577">
    <property type="entry name" value="PASTA_pknB"/>
    <property type="match status" value="1"/>
</dbReference>
<dbReference type="Gene3D" id="3.30.10.20">
    <property type="match status" value="1"/>
</dbReference>
<evidence type="ECO:0000259" key="1">
    <source>
        <dbReference type="Pfam" id="PF03793"/>
    </source>
</evidence>
<gene>
    <name evidence="2" type="ORF">SHKM778_00780</name>
</gene>
<proteinExistence type="predicted"/>
<reference evidence="2" key="2">
    <citation type="submission" date="2024-07" db="EMBL/GenBank/DDBJ databases">
        <title>Streptomyces haneummycinica sp. nov., a new antibiotic-producing actinobacterium isolated from marine sediment.</title>
        <authorList>
            <person name="Uemura M."/>
            <person name="Hamada M."/>
            <person name="Hirano S."/>
            <person name="Kobayashi K."/>
            <person name="Ohshiro T."/>
            <person name="Kobayashi T."/>
            <person name="Terahara T."/>
        </authorList>
    </citation>
    <scope>NUCLEOTIDE SEQUENCE</scope>
    <source>
        <strain evidence="2">KM77-8</strain>
    </source>
</reference>
<dbReference type="AlphaFoldDB" id="A0AAT9H8H2"/>
<protein>
    <recommendedName>
        <fullName evidence="1">PASTA domain-containing protein</fullName>
    </recommendedName>
</protein>
<accession>A0AAT9H8H2</accession>
<dbReference type="InterPro" id="IPR005543">
    <property type="entry name" value="PASTA_dom"/>
</dbReference>
<organism evidence="2">
    <name type="scientific">Streptomyces haneummycinicus</name>
    <dbReference type="NCBI Taxonomy" id="3074435"/>
    <lineage>
        <taxon>Bacteria</taxon>
        <taxon>Bacillati</taxon>
        <taxon>Actinomycetota</taxon>
        <taxon>Actinomycetes</taxon>
        <taxon>Kitasatosporales</taxon>
        <taxon>Streptomycetaceae</taxon>
        <taxon>Streptomyces</taxon>
    </lineage>
</organism>
<feature type="domain" description="PASTA" evidence="1">
    <location>
        <begin position="4"/>
        <end position="53"/>
    </location>
</feature>
<evidence type="ECO:0000313" key="2">
    <source>
        <dbReference type="EMBL" id="BFO13690.1"/>
    </source>
</evidence>
<dbReference type="EMBL" id="AP035768">
    <property type="protein sequence ID" value="BFO13690.1"/>
    <property type="molecule type" value="Genomic_DNA"/>
</dbReference>
<sequence length="57" mass="6231">MKECFQAAGWGDFKIVEVDENTYGEGSVREQFPPAGTDVDPEDMPEITLKVSTGNPP</sequence>
<reference evidence="2" key="1">
    <citation type="submission" date="2024-06" db="EMBL/GenBank/DDBJ databases">
        <authorList>
            <consortium name="consrtm"/>
            <person name="Uemura M."/>
            <person name="Terahara T."/>
        </authorList>
    </citation>
    <scope>NUCLEOTIDE SEQUENCE</scope>
    <source>
        <strain evidence="2">KM77-8</strain>
    </source>
</reference>
<dbReference type="Pfam" id="PF03793">
    <property type="entry name" value="PASTA"/>
    <property type="match status" value="1"/>
</dbReference>
<name>A0AAT9H8H2_9ACTN</name>